<accession>H5XIP2</accession>
<gene>
    <name evidence="1" type="ORF">SaccyDRAFT_0720</name>
</gene>
<proteinExistence type="predicted"/>
<reference evidence="1 2" key="1">
    <citation type="submission" date="2011-11" db="EMBL/GenBank/DDBJ databases">
        <title>The Noncontiguous Finished sequence of Saccharomonospora cyanea NA-134.</title>
        <authorList>
            <consortium name="US DOE Joint Genome Institute"/>
            <person name="Lucas S."/>
            <person name="Han J."/>
            <person name="Lapidus A."/>
            <person name="Cheng J.-F."/>
            <person name="Goodwin L."/>
            <person name="Pitluck S."/>
            <person name="Peters L."/>
            <person name="Ovchinnikova G."/>
            <person name="Lu M."/>
            <person name="Detter J.C."/>
            <person name="Han C."/>
            <person name="Tapia R."/>
            <person name="Land M."/>
            <person name="Hauser L."/>
            <person name="Kyrpides N."/>
            <person name="Ivanova N."/>
            <person name="Pagani I."/>
            <person name="Brambilla E.-M."/>
            <person name="Klenk H.-P."/>
            <person name="Woyke T."/>
        </authorList>
    </citation>
    <scope>NUCLEOTIDE SEQUENCE [LARGE SCALE GENOMIC DNA]</scope>
    <source>
        <strain evidence="1 2">NA-134</strain>
    </source>
</reference>
<dbReference type="AlphaFoldDB" id="H5XIP2"/>
<name>H5XIP2_9PSEU</name>
<keyword evidence="2" id="KW-1185">Reference proteome</keyword>
<feature type="non-terminal residue" evidence="1">
    <location>
        <position position="1"/>
    </location>
</feature>
<dbReference type="STRING" id="882082.SaccyDRAFT_0720"/>
<dbReference type="HOGENOM" id="CLU_3321978_0_0_11"/>
<protein>
    <submittedName>
        <fullName evidence="1">Uncharacterized protein</fullName>
    </submittedName>
</protein>
<dbReference type="Proteomes" id="UP000002791">
    <property type="component" value="Chromosome"/>
</dbReference>
<evidence type="ECO:0000313" key="1">
    <source>
        <dbReference type="EMBL" id="EHR59644.1"/>
    </source>
</evidence>
<dbReference type="EMBL" id="CM001440">
    <property type="protein sequence ID" value="EHR59644.1"/>
    <property type="molecule type" value="Genomic_DNA"/>
</dbReference>
<organism evidence="1 2">
    <name type="scientific">Saccharomonospora cyanea NA-134</name>
    <dbReference type="NCBI Taxonomy" id="882082"/>
    <lineage>
        <taxon>Bacteria</taxon>
        <taxon>Bacillati</taxon>
        <taxon>Actinomycetota</taxon>
        <taxon>Actinomycetes</taxon>
        <taxon>Pseudonocardiales</taxon>
        <taxon>Pseudonocardiaceae</taxon>
        <taxon>Saccharomonospora</taxon>
    </lineage>
</organism>
<evidence type="ECO:0000313" key="2">
    <source>
        <dbReference type="Proteomes" id="UP000002791"/>
    </source>
</evidence>
<sequence>RRVLSDRALAARLAEDGVRRAAEFTWASAAEAVWASHAT</sequence>